<protein>
    <submittedName>
        <fullName evidence="1">ATP-dependent Clp protease proteolytic subunit</fullName>
    </submittedName>
</protein>
<dbReference type="Proteomes" id="UP001652542">
    <property type="component" value="Unassembled WGS sequence"/>
</dbReference>
<dbReference type="Gene3D" id="3.90.226.10">
    <property type="entry name" value="2-enoyl-CoA Hydratase, Chain A, domain 1"/>
    <property type="match status" value="1"/>
</dbReference>
<name>A0ABT2Z7J0_9RHOB</name>
<reference evidence="1 2" key="1">
    <citation type="submission" date="2022-10" db="EMBL/GenBank/DDBJ databases">
        <title>Defluviimonas sp. nov., isolated from ocean surface water.</title>
        <authorList>
            <person name="He W."/>
            <person name="Wang L."/>
            <person name="Zhang D.-F."/>
        </authorList>
    </citation>
    <scope>NUCLEOTIDE SEQUENCE [LARGE SCALE GENOMIC DNA]</scope>
    <source>
        <strain evidence="1 2">WL0002</strain>
    </source>
</reference>
<proteinExistence type="predicted"/>
<dbReference type="SUPFAM" id="SSF52096">
    <property type="entry name" value="ClpP/crotonase"/>
    <property type="match status" value="1"/>
</dbReference>
<dbReference type="GO" id="GO:0006508">
    <property type="term" value="P:proteolysis"/>
    <property type="evidence" value="ECO:0007669"/>
    <property type="project" value="UniProtKB-KW"/>
</dbReference>
<dbReference type="Pfam" id="PF01972">
    <property type="entry name" value="SDH_protease"/>
    <property type="match status" value="1"/>
</dbReference>
<gene>
    <name evidence="1" type="ORF">OEW28_00475</name>
</gene>
<organism evidence="1 2">
    <name type="scientific">Albidovulum marisflavi</name>
    <dbReference type="NCBI Taxonomy" id="2984159"/>
    <lineage>
        <taxon>Bacteria</taxon>
        <taxon>Pseudomonadati</taxon>
        <taxon>Pseudomonadota</taxon>
        <taxon>Alphaproteobacteria</taxon>
        <taxon>Rhodobacterales</taxon>
        <taxon>Paracoccaceae</taxon>
        <taxon>Albidovulum</taxon>
    </lineage>
</organism>
<accession>A0ABT2Z7J0</accession>
<keyword evidence="1" id="KW-0645">Protease</keyword>
<comment type="caution">
    <text evidence="1">The sequence shown here is derived from an EMBL/GenBank/DDBJ whole genome shotgun (WGS) entry which is preliminary data.</text>
</comment>
<dbReference type="InterPro" id="IPR029045">
    <property type="entry name" value="ClpP/crotonase-like_dom_sf"/>
</dbReference>
<sequence>MSFSDALWLFIILSMLQPVISRKFLDMRRLQMIDRFQKQRGSRVILMVHRQETMRILGFPLMRYIDIQDSEDVLRAIRMTDKDTPLDIVLHTPGGLVLAALQIARAVEAHRGKVTVFVPHHAMSGGTLVALAADEIVMCPHSVLGPIDPQIGQFPAASILTVVKDKPVAEIDDETLILADVGRKALDQVRKAATEILSARMPKDKAAGIAKLLSSGTWTHDYPIPAHEAQEIGLNVVTEMPEDVLTMMTLYPQPVRQSGGVEFLPGPHQPAPRRAR</sequence>
<keyword evidence="1" id="KW-0378">Hydrolase</keyword>
<dbReference type="PANTHER" id="PTHR35984">
    <property type="entry name" value="PERIPLASMIC SERINE PROTEASE"/>
    <property type="match status" value="1"/>
</dbReference>
<dbReference type="InterPro" id="IPR002825">
    <property type="entry name" value="Pept_S49_ser-pept_pro"/>
</dbReference>
<evidence type="ECO:0000313" key="2">
    <source>
        <dbReference type="Proteomes" id="UP001652542"/>
    </source>
</evidence>
<dbReference type="GO" id="GO:0008233">
    <property type="term" value="F:peptidase activity"/>
    <property type="evidence" value="ECO:0007669"/>
    <property type="project" value="UniProtKB-KW"/>
</dbReference>
<keyword evidence="2" id="KW-1185">Reference proteome</keyword>
<dbReference type="RefSeq" id="WP_263732770.1">
    <property type="nucleotide sequence ID" value="NZ_JAOWKY010000001.1"/>
</dbReference>
<evidence type="ECO:0000313" key="1">
    <source>
        <dbReference type="EMBL" id="MCV2867098.1"/>
    </source>
</evidence>
<dbReference type="PANTHER" id="PTHR35984:SF1">
    <property type="entry name" value="PERIPLASMIC SERINE PROTEASE"/>
    <property type="match status" value="1"/>
</dbReference>
<dbReference type="NCBIfam" id="NF047768">
    <property type="entry name" value="Clp_like_SDH"/>
    <property type="match status" value="1"/>
</dbReference>
<dbReference type="EMBL" id="JAOWKY010000001">
    <property type="protein sequence ID" value="MCV2867098.1"/>
    <property type="molecule type" value="Genomic_DNA"/>
</dbReference>